<accession>A0AAE0GG95</accession>
<proteinExistence type="predicted"/>
<keyword evidence="3" id="KW-1185">Reference proteome</keyword>
<gene>
    <name evidence="2" type="ORF">CYMTET_14607</name>
</gene>
<feature type="non-terminal residue" evidence="2">
    <location>
        <position position="1"/>
    </location>
</feature>
<comment type="caution">
    <text evidence="2">The sequence shown here is derived from an EMBL/GenBank/DDBJ whole genome shotgun (WGS) entry which is preliminary data.</text>
</comment>
<dbReference type="AlphaFoldDB" id="A0AAE0GG95"/>
<evidence type="ECO:0000313" key="2">
    <source>
        <dbReference type="EMBL" id="KAK3277380.1"/>
    </source>
</evidence>
<organism evidence="2 3">
    <name type="scientific">Cymbomonas tetramitiformis</name>
    <dbReference type="NCBI Taxonomy" id="36881"/>
    <lineage>
        <taxon>Eukaryota</taxon>
        <taxon>Viridiplantae</taxon>
        <taxon>Chlorophyta</taxon>
        <taxon>Pyramimonadophyceae</taxon>
        <taxon>Pyramimonadales</taxon>
        <taxon>Pyramimonadaceae</taxon>
        <taxon>Cymbomonas</taxon>
    </lineage>
</organism>
<dbReference type="EMBL" id="LGRX02006132">
    <property type="protein sequence ID" value="KAK3277380.1"/>
    <property type="molecule type" value="Genomic_DNA"/>
</dbReference>
<reference evidence="2 3" key="1">
    <citation type="journal article" date="2015" name="Genome Biol. Evol.">
        <title>Comparative Genomics of a Bacterivorous Green Alga Reveals Evolutionary Causalities and Consequences of Phago-Mixotrophic Mode of Nutrition.</title>
        <authorList>
            <person name="Burns J.A."/>
            <person name="Paasch A."/>
            <person name="Narechania A."/>
            <person name="Kim E."/>
        </authorList>
    </citation>
    <scope>NUCLEOTIDE SEQUENCE [LARGE SCALE GENOMIC DNA]</scope>
    <source>
        <strain evidence="2 3">PLY_AMNH</strain>
    </source>
</reference>
<sequence length="318" mass="35514">VAEAEGMEARSARVIGAHGQGCNKWHDRRARGCIFAQEYEPLICLANNSIDLDAIELLVEDAYMSWLYNLLGAIFAGLIREYLVQALGAMVQRNAGELLQMLNTHMQRGNWPLLLKIADITVDEMPEVRPGVDIFTSNASTEVLDIEVLFKKPVVLGLEVRLDESDFQVYLHRISPQSQAEEYCNEHGIPLQALAESTITAINGWQFNPKLAPEARMQECLKGLLNRRRPLAVNFKLKPGALYEARQAPPGTSDPLDKTRRKSYVGSPMSRDQVENEKLNDPLVIKDVHGMQYALSMLQNTPTAISTTTKCQPVICVI</sequence>
<feature type="region of interest" description="Disordered" evidence="1">
    <location>
        <begin position="244"/>
        <end position="280"/>
    </location>
</feature>
<name>A0AAE0GG95_9CHLO</name>
<protein>
    <submittedName>
        <fullName evidence="2">Uncharacterized protein</fullName>
    </submittedName>
</protein>
<dbReference type="Proteomes" id="UP001190700">
    <property type="component" value="Unassembled WGS sequence"/>
</dbReference>
<evidence type="ECO:0000313" key="3">
    <source>
        <dbReference type="Proteomes" id="UP001190700"/>
    </source>
</evidence>
<evidence type="ECO:0000256" key="1">
    <source>
        <dbReference type="SAM" id="MobiDB-lite"/>
    </source>
</evidence>